<accession>A0A6C2UDW8</accession>
<dbReference type="CDD" id="cd00761">
    <property type="entry name" value="Glyco_tranf_GTA_type"/>
    <property type="match status" value="1"/>
</dbReference>
<protein>
    <recommendedName>
        <fullName evidence="2">Glycosyltransferase 2-like prokaryotic type domain-containing protein</fullName>
    </recommendedName>
</protein>
<sequence>MLNKITIAEIQKRYGRLTVVIPVRFAHDRDDMFERLAYVEEDRRRPQNVNILVVDDGSPKRLADEMRIRCSERGYSYAHIESEYLPFSIARARNVGASLARSDYIMFQDVDLIPYDGFYEAVLKEIKVQGLDDNGQMFLMFGVIYLSQKATKDFLEHDRETRKETYLQHLFDARGDLVEKVSTGTSVIAINREYYLARGGNDEDFQRWGFDDIEFNCRCIRKVRKFPLPEEFKQDYKNCATITEYKGWKSIYRLFGDMTFQKGIMLFHAWHEVDFNSDYQKGRSVNERLFNQKLINFATKGIEPPPLPSAMEGNTLLFSETNPFIHSREFLPRLGNVFLEKEDEFTTKALLRYIKANNITRVLMHNPYATTKRLGFYKALRRRKIPYLIAERGALRDSVFFDPNGFNSDSSSYDSSNWDKPLGKQEEQSVENYIRQEMAEDSSLESQGARRGVAGIRKKLGVRPNQKILFVPLQRPSDTVIKYMCGPIETHDRFLELVGETATALGEEWVVVVKKHPLEDLTPEIPHVVFDNDAHVKDMLEACEAMLLINSGVGCLGMIWGKPVYHAGAAFYSHPAINRQVTAAEEILEGIQSGFKPNREKVYRFISYLINDFYSFGKFTTREAKWEGDSRMTVTTAIDFYQIRGLGQTRFNARTEQGVITGRETILMDRYRFAMSVKPSPNTRGKQAPVPPPPEATAESGEPAPLSRREKLRRKKERNPRQYYADSKFFMARLYSKIAF</sequence>
<dbReference type="GO" id="GO:0000271">
    <property type="term" value="P:polysaccharide biosynthetic process"/>
    <property type="evidence" value="ECO:0007669"/>
    <property type="project" value="InterPro"/>
</dbReference>
<dbReference type="GO" id="GO:0015774">
    <property type="term" value="P:polysaccharide transport"/>
    <property type="evidence" value="ECO:0007669"/>
    <property type="project" value="InterPro"/>
</dbReference>
<name>A0A6C2UDW8_PONDE</name>
<dbReference type="Gene3D" id="3.90.550.10">
    <property type="entry name" value="Spore Coat Polysaccharide Biosynthesis Protein SpsA, Chain A"/>
    <property type="match status" value="1"/>
</dbReference>
<dbReference type="InterPro" id="IPR019290">
    <property type="entry name" value="GlycosylTrfase-like_prok"/>
</dbReference>
<dbReference type="InterPro" id="IPR029044">
    <property type="entry name" value="Nucleotide-diphossugar_trans"/>
</dbReference>
<evidence type="ECO:0000313" key="4">
    <source>
        <dbReference type="Proteomes" id="UP000366872"/>
    </source>
</evidence>
<evidence type="ECO:0000259" key="2">
    <source>
        <dbReference type="Pfam" id="PF10111"/>
    </source>
</evidence>
<dbReference type="InterPro" id="IPR007833">
    <property type="entry name" value="Capsule_polysaccharide_synth"/>
</dbReference>
<organism evidence="3 4">
    <name type="scientific">Pontiella desulfatans</name>
    <dbReference type="NCBI Taxonomy" id="2750659"/>
    <lineage>
        <taxon>Bacteria</taxon>
        <taxon>Pseudomonadati</taxon>
        <taxon>Kiritimatiellota</taxon>
        <taxon>Kiritimatiellia</taxon>
        <taxon>Kiritimatiellales</taxon>
        <taxon>Pontiellaceae</taxon>
        <taxon>Pontiella</taxon>
    </lineage>
</organism>
<dbReference type="AlphaFoldDB" id="A0A6C2UDW8"/>
<feature type="domain" description="Glycosyltransferase 2-like prokaryotic type" evidence="2">
    <location>
        <begin position="18"/>
        <end position="294"/>
    </location>
</feature>
<feature type="region of interest" description="Disordered" evidence="1">
    <location>
        <begin position="677"/>
        <end position="720"/>
    </location>
</feature>
<dbReference type="RefSeq" id="WP_136082882.1">
    <property type="nucleotide sequence ID" value="NZ_CAAHFG010000004.1"/>
</dbReference>
<dbReference type="Pfam" id="PF10111">
    <property type="entry name" value="Glyco_tranf_2_2"/>
    <property type="match status" value="1"/>
</dbReference>
<dbReference type="Pfam" id="PF05159">
    <property type="entry name" value="Capsule_synth"/>
    <property type="match status" value="1"/>
</dbReference>
<dbReference type="Proteomes" id="UP000366872">
    <property type="component" value="Unassembled WGS sequence"/>
</dbReference>
<reference evidence="3 4" key="1">
    <citation type="submission" date="2019-04" db="EMBL/GenBank/DDBJ databases">
        <authorList>
            <person name="Van Vliet M D."/>
        </authorList>
    </citation>
    <scope>NUCLEOTIDE SEQUENCE [LARGE SCALE GENOMIC DNA]</scope>
    <source>
        <strain evidence="3 4">F1</strain>
    </source>
</reference>
<gene>
    <name evidence="3" type="ORF">PDESU_06002</name>
</gene>
<dbReference type="EMBL" id="CAAHFG010000004">
    <property type="protein sequence ID" value="VGO17406.1"/>
    <property type="molecule type" value="Genomic_DNA"/>
</dbReference>
<evidence type="ECO:0000313" key="3">
    <source>
        <dbReference type="EMBL" id="VGO17406.1"/>
    </source>
</evidence>
<proteinExistence type="predicted"/>
<evidence type="ECO:0000256" key="1">
    <source>
        <dbReference type="SAM" id="MobiDB-lite"/>
    </source>
</evidence>
<dbReference type="SUPFAM" id="SSF53448">
    <property type="entry name" value="Nucleotide-diphospho-sugar transferases"/>
    <property type="match status" value="1"/>
</dbReference>
<keyword evidence="4" id="KW-1185">Reference proteome</keyword>